<dbReference type="AlphaFoldDB" id="A0A2V5IKT5"/>
<proteinExistence type="predicted"/>
<sequence>MPPPYHFTGQQGWAGRQFNGPNHHAAQHFPVPIYPVFQQQWSAPPQVFGPPVLPQFQPQWAAQQQPHFNGFHPPLFQPPLLLPPQRERTVSLPKGKHPLGRQVSAAIPITTIIVITIIIPITCCNCHFHLFSHKGKSVILTPS</sequence>
<evidence type="ECO:0000256" key="2">
    <source>
        <dbReference type="SAM" id="Phobius"/>
    </source>
</evidence>
<organism evidence="3 4">
    <name type="scientific">Aspergillus indologenus CBS 114.80</name>
    <dbReference type="NCBI Taxonomy" id="1450541"/>
    <lineage>
        <taxon>Eukaryota</taxon>
        <taxon>Fungi</taxon>
        <taxon>Dikarya</taxon>
        <taxon>Ascomycota</taxon>
        <taxon>Pezizomycotina</taxon>
        <taxon>Eurotiomycetes</taxon>
        <taxon>Eurotiomycetidae</taxon>
        <taxon>Eurotiales</taxon>
        <taxon>Aspergillaceae</taxon>
        <taxon>Aspergillus</taxon>
        <taxon>Aspergillus subgen. Circumdati</taxon>
    </lineage>
</organism>
<reference evidence="3 4" key="1">
    <citation type="submission" date="2018-02" db="EMBL/GenBank/DDBJ databases">
        <title>The genomes of Aspergillus section Nigri reveals drivers in fungal speciation.</title>
        <authorList>
            <consortium name="DOE Joint Genome Institute"/>
            <person name="Vesth T.C."/>
            <person name="Nybo J."/>
            <person name="Theobald S."/>
            <person name="Brandl J."/>
            <person name="Frisvad J.C."/>
            <person name="Nielsen K.F."/>
            <person name="Lyhne E.K."/>
            <person name="Kogle M.E."/>
            <person name="Kuo A."/>
            <person name="Riley R."/>
            <person name="Clum A."/>
            <person name="Nolan M."/>
            <person name="Lipzen A."/>
            <person name="Salamov A."/>
            <person name="Henrissat B."/>
            <person name="Wiebenga A."/>
            <person name="De vries R.P."/>
            <person name="Grigoriev I.V."/>
            <person name="Mortensen U.H."/>
            <person name="Andersen M.R."/>
            <person name="Baker S.E."/>
        </authorList>
    </citation>
    <scope>NUCLEOTIDE SEQUENCE [LARGE SCALE GENOMIC DNA]</scope>
    <source>
        <strain evidence="3 4">CBS 114.80</strain>
    </source>
</reference>
<dbReference type="Proteomes" id="UP000248817">
    <property type="component" value="Unassembled WGS sequence"/>
</dbReference>
<gene>
    <name evidence="3" type="ORF">BP00DRAFT_2527</name>
</gene>
<keyword evidence="2" id="KW-1133">Transmembrane helix</keyword>
<evidence type="ECO:0000256" key="1">
    <source>
        <dbReference type="SAM" id="MobiDB-lite"/>
    </source>
</evidence>
<evidence type="ECO:0000313" key="3">
    <source>
        <dbReference type="EMBL" id="PYI36751.1"/>
    </source>
</evidence>
<accession>A0A2V5IKT5</accession>
<feature type="transmembrane region" description="Helical" evidence="2">
    <location>
        <begin position="103"/>
        <end position="122"/>
    </location>
</feature>
<feature type="region of interest" description="Disordered" evidence="1">
    <location>
        <begin position="1"/>
        <end position="21"/>
    </location>
</feature>
<evidence type="ECO:0000313" key="4">
    <source>
        <dbReference type="Proteomes" id="UP000248817"/>
    </source>
</evidence>
<dbReference type="EMBL" id="KZ825463">
    <property type="protein sequence ID" value="PYI36751.1"/>
    <property type="molecule type" value="Genomic_DNA"/>
</dbReference>
<keyword evidence="4" id="KW-1185">Reference proteome</keyword>
<keyword evidence="2" id="KW-0472">Membrane</keyword>
<name>A0A2V5IKT5_9EURO</name>
<protein>
    <submittedName>
        <fullName evidence="3">Uncharacterized protein</fullName>
    </submittedName>
</protein>
<keyword evidence="2" id="KW-0812">Transmembrane</keyword>